<dbReference type="EMBL" id="PTJD01000015">
    <property type="protein sequence ID" value="PPK92258.1"/>
    <property type="molecule type" value="Genomic_DNA"/>
</dbReference>
<gene>
    <name evidence="1" type="ORF">CLV92_1154</name>
</gene>
<comment type="caution">
    <text evidence="1">The sequence shown here is derived from an EMBL/GenBank/DDBJ whole genome shotgun (WGS) entry which is preliminary data.</text>
</comment>
<evidence type="ECO:0000313" key="2">
    <source>
        <dbReference type="Proteomes" id="UP000239485"/>
    </source>
</evidence>
<reference evidence="1 2" key="1">
    <citation type="submission" date="2018-02" db="EMBL/GenBank/DDBJ databases">
        <title>Genomic Encyclopedia of Archaeal and Bacterial Type Strains, Phase II (KMG-II): from individual species to whole genera.</title>
        <authorList>
            <person name="Goeker M."/>
        </authorList>
    </citation>
    <scope>NUCLEOTIDE SEQUENCE [LARGE SCALE GENOMIC DNA]</scope>
    <source>
        <strain evidence="1 2">DSM 22857</strain>
    </source>
</reference>
<organism evidence="1 2">
    <name type="scientific">Kineococcus xinjiangensis</name>
    <dbReference type="NCBI Taxonomy" id="512762"/>
    <lineage>
        <taxon>Bacteria</taxon>
        <taxon>Bacillati</taxon>
        <taxon>Actinomycetota</taxon>
        <taxon>Actinomycetes</taxon>
        <taxon>Kineosporiales</taxon>
        <taxon>Kineosporiaceae</taxon>
        <taxon>Kineococcus</taxon>
    </lineage>
</organism>
<dbReference type="AlphaFoldDB" id="A0A2S6IDF9"/>
<accession>A0A2S6IDF9</accession>
<sequence length="77" mass="8145">MRISVCPGITDTRDTGDQIHLEFFQSGAVIEEADVMVGDIYTTVVPDGLTIVHADGEEMARFKGPGSREAGGGCTSE</sequence>
<protein>
    <submittedName>
        <fullName evidence="1">Uncharacterized protein</fullName>
    </submittedName>
</protein>
<name>A0A2S6IDF9_9ACTN</name>
<proteinExistence type="predicted"/>
<keyword evidence="2" id="KW-1185">Reference proteome</keyword>
<evidence type="ECO:0000313" key="1">
    <source>
        <dbReference type="EMBL" id="PPK92258.1"/>
    </source>
</evidence>
<dbReference type="Proteomes" id="UP000239485">
    <property type="component" value="Unassembled WGS sequence"/>
</dbReference>